<gene>
    <name evidence="1" type="ORF">TBRA_LOCUS3538</name>
</gene>
<protein>
    <submittedName>
        <fullName evidence="1">Uncharacterized protein</fullName>
    </submittedName>
</protein>
<evidence type="ECO:0000313" key="2">
    <source>
        <dbReference type="Proteomes" id="UP000479190"/>
    </source>
</evidence>
<accession>A0A6H5I923</accession>
<evidence type="ECO:0000313" key="1">
    <source>
        <dbReference type="EMBL" id="CAB0031571.1"/>
    </source>
</evidence>
<dbReference type="AlphaFoldDB" id="A0A6H5I923"/>
<reference evidence="1 2" key="1">
    <citation type="submission" date="2020-02" db="EMBL/GenBank/DDBJ databases">
        <authorList>
            <person name="Ferguson B K."/>
        </authorList>
    </citation>
    <scope>NUCLEOTIDE SEQUENCE [LARGE SCALE GENOMIC DNA]</scope>
</reference>
<name>A0A6H5I923_9HYME</name>
<keyword evidence="2" id="KW-1185">Reference proteome</keyword>
<dbReference type="EMBL" id="CADCXV010000647">
    <property type="protein sequence ID" value="CAB0031571.1"/>
    <property type="molecule type" value="Genomic_DNA"/>
</dbReference>
<dbReference type="Proteomes" id="UP000479190">
    <property type="component" value="Unassembled WGS sequence"/>
</dbReference>
<organism evidence="1 2">
    <name type="scientific">Trichogramma brassicae</name>
    <dbReference type="NCBI Taxonomy" id="86971"/>
    <lineage>
        <taxon>Eukaryota</taxon>
        <taxon>Metazoa</taxon>
        <taxon>Ecdysozoa</taxon>
        <taxon>Arthropoda</taxon>
        <taxon>Hexapoda</taxon>
        <taxon>Insecta</taxon>
        <taxon>Pterygota</taxon>
        <taxon>Neoptera</taxon>
        <taxon>Endopterygota</taxon>
        <taxon>Hymenoptera</taxon>
        <taxon>Apocrita</taxon>
        <taxon>Proctotrupomorpha</taxon>
        <taxon>Chalcidoidea</taxon>
        <taxon>Trichogrammatidae</taxon>
        <taxon>Trichogramma</taxon>
    </lineage>
</organism>
<proteinExistence type="predicted"/>
<sequence length="404" mass="46056">MRARVSTTQAAQFIGIPWKILASLRGEPLLGGPPSTRHPCSSMRVSIRLTLWANVQLMLCLLLPRVLCVCIRMLVHTTRKLHAPATGNLQAIRENTALSIVSSTLAQVFDTPHACHKSLERCGISLRSCVPLPSRCIIAREREEKILAERRMSRGRLRRRERERTRATLMCVRPAPVGALLDLDLDQRESDIVSVSRACESIRCARDQWIQRTSRPQGQPRVDLDQEKISTSCGESGGPALSRCMCESYAPTRPPGLRSSRLPSTGYSGTLGGRVECLLNDNKPEQRVNYHTSRPTEWKNWSTYRILYNAPPLGRRKKQTTHDSSAVLGRTSIRICEYIHVCVCVCVFIKGVPYICIARRASWHYWHDHRNIERRRRLYDDNQMFRVVVSTPCVYSEAHHRRRS</sequence>